<reference evidence="2 3" key="1">
    <citation type="submission" date="2018-08" db="EMBL/GenBank/DDBJ databases">
        <title>A genome reference for cultivated species of the human gut microbiota.</title>
        <authorList>
            <person name="Zou Y."/>
            <person name="Xue W."/>
            <person name="Luo G."/>
        </authorList>
    </citation>
    <scope>NUCLEOTIDE SEQUENCE [LARGE SCALE GENOMIC DNA]</scope>
    <source>
        <strain evidence="2 3">AM25-6</strain>
    </source>
</reference>
<dbReference type="Pfam" id="PF00814">
    <property type="entry name" value="TsaD"/>
    <property type="match status" value="1"/>
</dbReference>
<feature type="domain" description="Gcp-like" evidence="1">
    <location>
        <begin position="35"/>
        <end position="227"/>
    </location>
</feature>
<dbReference type="Proteomes" id="UP000261212">
    <property type="component" value="Unassembled WGS sequence"/>
</dbReference>
<dbReference type="InterPro" id="IPR000905">
    <property type="entry name" value="Gcp-like_dom"/>
</dbReference>
<organism evidence="2 3">
    <name type="scientific">Anaerofustis stercorihominis</name>
    <dbReference type="NCBI Taxonomy" id="214853"/>
    <lineage>
        <taxon>Bacteria</taxon>
        <taxon>Bacillati</taxon>
        <taxon>Bacillota</taxon>
        <taxon>Clostridia</taxon>
        <taxon>Eubacteriales</taxon>
        <taxon>Eubacteriaceae</taxon>
        <taxon>Anaerofustis</taxon>
    </lineage>
</organism>
<name>A0A3E3E186_9FIRM</name>
<keyword evidence="2" id="KW-0808">Transferase</keyword>
<dbReference type="Gene3D" id="3.30.420.40">
    <property type="match status" value="2"/>
</dbReference>
<comment type="caution">
    <text evidence="2">The sequence shown here is derived from an EMBL/GenBank/DDBJ whole genome shotgun (WGS) entry which is preliminary data.</text>
</comment>
<dbReference type="CDD" id="cd24032">
    <property type="entry name" value="ASKHA_NBD_TsaB"/>
    <property type="match status" value="1"/>
</dbReference>
<dbReference type="AlphaFoldDB" id="A0A3E3E186"/>
<dbReference type="NCBIfam" id="TIGR03725">
    <property type="entry name" value="T6A_YeaZ"/>
    <property type="match status" value="1"/>
</dbReference>
<dbReference type="SUPFAM" id="SSF53067">
    <property type="entry name" value="Actin-like ATPase domain"/>
    <property type="match status" value="2"/>
</dbReference>
<protein>
    <submittedName>
        <fullName evidence="2">tRNA (Adenosine(37)-N6)-threonylcarbamoyltransferase complex dimerization subunit type 1 TsaB</fullName>
    </submittedName>
</protein>
<dbReference type="RefSeq" id="WP_007050080.1">
    <property type="nucleotide sequence ID" value="NZ_CABKNJ010000001.1"/>
</dbReference>
<proteinExistence type="predicted"/>
<dbReference type="GeneID" id="98000405"/>
<sequence>MSKILAIDTSTVAASAAILDGDNILGEEYTAYKLKHSEKLLPLIKHLLEDVRLNLNYIDYFAVGSGPGSFTGLRIAASTVKAFAHAMNKPIVSVSSLAACAENLKGMNDVICIIFDAQRNDAYYNIFINKDNKLNPLYSDSIININDLIDKLEGYDSVLFAGDGVNKYKDKISERISDKAIFADNYNLLPKASGVAKISERYIKEDINIYSYDNYLPNYIRPSAAEEQRLKKK</sequence>
<dbReference type="GO" id="GO:0005829">
    <property type="term" value="C:cytosol"/>
    <property type="evidence" value="ECO:0007669"/>
    <property type="project" value="TreeGrafter"/>
</dbReference>
<dbReference type="PANTHER" id="PTHR11735">
    <property type="entry name" value="TRNA N6-ADENOSINE THREONYLCARBAMOYLTRANSFERASE"/>
    <property type="match status" value="1"/>
</dbReference>
<gene>
    <name evidence="2" type="primary">tsaB</name>
    <name evidence="2" type="ORF">DW687_03020</name>
</gene>
<evidence type="ECO:0000313" key="3">
    <source>
        <dbReference type="Proteomes" id="UP000261212"/>
    </source>
</evidence>
<evidence type="ECO:0000313" key="2">
    <source>
        <dbReference type="EMBL" id="RGD75314.1"/>
    </source>
</evidence>
<dbReference type="GO" id="GO:0002949">
    <property type="term" value="P:tRNA threonylcarbamoyladenosine modification"/>
    <property type="evidence" value="ECO:0007669"/>
    <property type="project" value="InterPro"/>
</dbReference>
<accession>A0A3E3E186</accession>
<dbReference type="PANTHER" id="PTHR11735:SF11">
    <property type="entry name" value="TRNA THREONYLCARBAMOYLADENOSINE BIOSYNTHESIS PROTEIN TSAB"/>
    <property type="match status" value="1"/>
</dbReference>
<evidence type="ECO:0000259" key="1">
    <source>
        <dbReference type="Pfam" id="PF00814"/>
    </source>
</evidence>
<dbReference type="GO" id="GO:0016740">
    <property type="term" value="F:transferase activity"/>
    <property type="evidence" value="ECO:0007669"/>
    <property type="project" value="UniProtKB-KW"/>
</dbReference>
<dbReference type="InterPro" id="IPR043129">
    <property type="entry name" value="ATPase_NBD"/>
</dbReference>
<dbReference type="EMBL" id="QUSM01000002">
    <property type="protein sequence ID" value="RGD75314.1"/>
    <property type="molecule type" value="Genomic_DNA"/>
</dbReference>
<dbReference type="InterPro" id="IPR022496">
    <property type="entry name" value="T6A_TsaB"/>
</dbReference>